<proteinExistence type="predicted"/>
<evidence type="ECO:0000313" key="2">
    <source>
        <dbReference type="Proteomes" id="UP000276133"/>
    </source>
</evidence>
<accession>A0A3M7PKX0</accession>
<keyword evidence="2" id="KW-1185">Reference proteome</keyword>
<comment type="caution">
    <text evidence="1">The sequence shown here is derived from an EMBL/GenBank/DDBJ whole genome shotgun (WGS) entry which is preliminary data.</text>
</comment>
<dbReference type="Proteomes" id="UP000276133">
    <property type="component" value="Unassembled WGS sequence"/>
</dbReference>
<organism evidence="1 2">
    <name type="scientific">Brachionus plicatilis</name>
    <name type="common">Marine rotifer</name>
    <name type="synonym">Brachionus muelleri</name>
    <dbReference type="NCBI Taxonomy" id="10195"/>
    <lineage>
        <taxon>Eukaryota</taxon>
        <taxon>Metazoa</taxon>
        <taxon>Spiralia</taxon>
        <taxon>Gnathifera</taxon>
        <taxon>Rotifera</taxon>
        <taxon>Eurotatoria</taxon>
        <taxon>Monogononta</taxon>
        <taxon>Pseudotrocha</taxon>
        <taxon>Ploima</taxon>
        <taxon>Brachionidae</taxon>
        <taxon>Brachionus</taxon>
    </lineage>
</organism>
<name>A0A3M7PKX0_BRAPC</name>
<protein>
    <submittedName>
        <fullName evidence="1">Uncharacterized protein</fullName>
    </submittedName>
</protein>
<evidence type="ECO:0000313" key="1">
    <source>
        <dbReference type="EMBL" id="RMZ99394.1"/>
    </source>
</evidence>
<sequence>MQQYKNSKIQKNPKGFLVVLSLSQCANLCIALTILIEHTTKLKAICSFKQNTLKTVKEGKKNVNQD</sequence>
<dbReference type="AlphaFoldDB" id="A0A3M7PKX0"/>
<reference evidence="1 2" key="1">
    <citation type="journal article" date="2018" name="Sci. Rep.">
        <title>Genomic signatures of local adaptation to the degree of environmental predictability in rotifers.</title>
        <authorList>
            <person name="Franch-Gras L."/>
            <person name="Hahn C."/>
            <person name="Garcia-Roger E.M."/>
            <person name="Carmona M.J."/>
            <person name="Serra M."/>
            <person name="Gomez A."/>
        </authorList>
    </citation>
    <scope>NUCLEOTIDE SEQUENCE [LARGE SCALE GENOMIC DNA]</scope>
    <source>
        <strain evidence="1">HYR1</strain>
    </source>
</reference>
<gene>
    <name evidence="1" type="ORF">BpHYR1_030340</name>
</gene>
<dbReference type="EMBL" id="REGN01010245">
    <property type="protein sequence ID" value="RMZ99394.1"/>
    <property type="molecule type" value="Genomic_DNA"/>
</dbReference>